<feature type="transmembrane region" description="Helical" evidence="1">
    <location>
        <begin position="536"/>
        <end position="560"/>
    </location>
</feature>
<feature type="transmembrane region" description="Helical" evidence="1">
    <location>
        <begin position="430"/>
        <end position="449"/>
    </location>
</feature>
<dbReference type="OrthoDB" id="366306at2"/>
<organism evidence="2 3">
    <name type="scientific">Sphaerochaeta pleomorpha (strain ATCC BAA-1885 / DSM 22778 / Grapes)</name>
    <dbReference type="NCBI Taxonomy" id="158190"/>
    <lineage>
        <taxon>Bacteria</taxon>
        <taxon>Pseudomonadati</taxon>
        <taxon>Spirochaetota</taxon>
        <taxon>Spirochaetia</taxon>
        <taxon>Spirochaetales</taxon>
        <taxon>Sphaerochaetaceae</taxon>
        <taxon>Sphaerochaeta</taxon>
    </lineage>
</organism>
<dbReference type="RefSeq" id="WP_014269589.1">
    <property type="nucleotide sequence ID" value="NC_016633.1"/>
</dbReference>
<feature type="transmembrane region" description="Helical" evidence="1">
    <location>
        <begin position="464"/>
        <end position="486"/>
    </location>
</feature>
<dbReference type="GO" id="GO:0042910">
    <property type="term" value="F:xenobiotic transmembrane transporter activity"/>
    <property type="evidence" value="ECO:0007669"/>
    <property type="project" value="TreeGrafter"/>
</dbReference>
<dbReference type="KEGG" id="sgp:SpiGrapes_0914"/>
<dbReference type="STRING" id="158190.SpiGrapes_0914"/>
<dbReference type="SUPFAM" id="SSF82714">
    <property type="entry name" value="Multidrug efflux transporter AcrB TolC docking domain, DN and DC subdomains"/>
    <property type="match status" value="2"/>
</dbReference>
<feature type="transmembrane region" description="Helical" evidence="1">
    <location>
        <begin position="332"/>
        <end position="351"/>
    </location>
</feature>
<feature type="transmembrane region" description="Helical" evidence="1">
    <location>
        <begin position="913"/>
        <end position="934"/>
    </location>
</feature>
<dbReference type="SUPFAM" id="SSF82693">
    <property type="entry name" value="Multidrug efflux transporter AcrB pore domain, PN1, PN2, PC1 and PC2 subdomains"/>
    <property type="match status" value="2"/>
</dbReference>
<feature type="transmembrane region" description="Helical" evidence="1">
    <location>
        <begin position="390"/>
        <end position="409"/>
    </location>
</feature>
<keyword evidence="3" id="KW-1185">Reference proteome</keyword>
<dbReference type="Gene3D" id="3.30.70.1430">
    <property type="entry name" value="Multidrug efflux transporter AcrB pore domain"/>
    <property type="match status" value="2"/>
</dbReference>
<dbReference type="HOGENOM" id="CLU_002755_1_2_12"/>
<dbReference type="Gene3D" id="1.20.1640.10">
    <property type="entry name" value="Multidrug efflux transporter AcrB transmembrane domain"/>
    <property type="match status" value="2"/>
</dbReference>
<dbReference type="Pfam" id="PF00873">
    <property type="entry name" value="ACR_tran"/>
    <property type="match status" value="1"/>
</dbReference>
<dbReference type="Gene3D" id="3.30.70.1320">
    <property type="entry name" value="Multidrug efflux transporter AcrB pore domain like"/>
    <property type="match status" value="1"/>
</dbReference>
<evidence type="ECO:0000313" key="2">
    <source>
        <dbReference type="EMBL" id="AEV28740.1"/>
    </source>
</evidence>
<keyword evidence="1" id="KW-1133">Transmembrane helix</keyword>
<dbReference type="Gene3D" id="3.30.70.1440">
    <property type="entry name" value="Multidrug efflux transporter AcrB pore domain"/>
    <property type="match status" value="1"/>
</dbReference>
<dbReference type="InterPro" id="IPR001036">
    <property type="entry name" value="Acrflvin-R"/>
</dbReference>
<name>G8QQV9_SPHPG</name>
<dbReference type="eggNOG" id="COG0841">
    <property type="taxonomic scope" value="Bacteria"/>
</dbReference>
<gene>
    <name evidence="2" type="ordered locus">SpiGrapes_0914</name>
</gene>
<feature type="transmembrane region" description="Helical" evidence="1">
    <location>
        <begin position="358"/>
        <end position="378"/>
    </location>
</feature>
<feature type="transmembrane region" description="Helical" evidence="1">
    <location>
        <begin position="962"/>
        <end position="979"/>
    </location>
</feature>
<feature type="transmembrane region" description="Helical" evidence="1">
    <location>
        <begin position="887"/>
        <end position="907"/>
    </location>
</feature>
<dbReference type="InterPro" id="IPR027463">
    <property type="entry name" value="AcrB_DN_DC_subdom"/>
</dbReference>
<evidence type="ECO:0000256" key="1">
    <source>
        <dbReference type="SAM" id="Phobius"/>
    </source>
</evidence>
<dbReference type="Proteomes" id="UP000005632">
    <property type="component" value="Chromosome"/>
</dbReference>
<dbReference type="Gene3D" id="3.30.2090.10">
    <property type="entry name" value="Multidrug efflux transporter AcrB TolC docking domain, DN and DC subdomains"/>
    <property type="match status" value="2"/>
</dbReference>
<proteinExistence type="predicted"/>
<feature type="transmembrane region" description="Helical" evidence="1">
    <location>
        <begin position="12"/>
        <end position="37"/>
    </location>
</feature>
<feature type="transmembrane region" description="Helical" evidence="1">
    <location>
        <begin position="857"/>
        <end position="880"/>
    </location>
</feature>
<sequence>MKLSELSVRRPVLITMVYVLLLVIAALFVTNLDIALYPTVERPVLSVMVDCNDAGPEEVELQVSKVLENSLGSLENLNTISSKSSSGRSQITLEFNYGTDLDEASDSITSLLSRVSGKLPDWADTPEIMRFNLSSSSFMKLVISGSPDEDALKSIAEDTVTPLLLRVNGVASVDVAGTGTKQYTVKVDPIRLASYDLTLNQVKAALASRNSQGTDGTITQNNIDYSVSFDERFLSVSDIEDTVVATIDNVPIQVKDIGKLQIDTSTTFEERYLDGSSVVTLSLTGESDSNEATVGKAVRAQLSSINSELPEGIKLTVQQDTTTMINSTLNEVYKSALEGVLLAALIIFLFLRNLKATLIISLSMPISILFTLMAMSWFDISVNSMSMSGLILGIGMIVDASIIILENTYTYRQKNHGSAASAILGSENMSTAIVASTLTTLCVFIPLFIFKNRLEMIGIMFQDLIITVCIAMIASLFVALTLVPALSGSILRLDTRVQKPLRFKPLKAIDSLYLRFESTMEKAYASALTYFLSHRLLLVVLLVLLLGFSLMHFSGVGLSLTPSMNTDDSVSLTLTLPSGTNKNMTRSELFSLQAELIKELPLDSYTQIMVNVGKTNTGTMEISLPDITEQKYSATEIKKLVQPLLNTNPSAVWTFGASRGPGSSTPINISITGDDISAITETTNSIAAIIGSFVSEATNVSTDLENGSPKINVQIQKEVANDLGVSMDTINTAISYALSGTTATTISTFSSDTTYSLVVAMDPDSMQSLDDLGNLLVSTSNGKVRLDSLATFSTSKAPSSITRENKQRVNHVTASLADGYSANEVQAKVQTALDENLLIPEGVSVDQSGDMQQFTNFGPALVMIIILALLLVFAVMAAQFESLIDPFIIFATIPLLMIGVVFIHLTMGQNFTLFSIVGIVALIGVVVNNGIVLVDSINQLVAKHVPIREACLNASRTRLRPIMMTTLTTVLGMIPLAFFPGSGAEMMQPIALTFIGGLVTGSFLTLFLSPVLYSVFNKRRENHYYDPNTLANQLELFDKERR</sequence>
<dbReference type="PANTHER" id="PTHR32063:SF0">
    <property type="entry name" value="SWARMING MOTILITY PROTEIN SWRC"/>
    <property type="match status" value="1"/>
</dbReference>
<feature type="transmembrane region" description="Helical" evidence="1">
    <location>
        <begin position="991"/>
        <end position="1016"/>
    </location>
</feature>
<dbReference type="PANTHER" id="PTHR32063">
    <property type="match status" value="1"/>
</dbReference>
<dbReference type="PRINTS" id="PR00702">
    <property type="entry name" value="ACRIFLAVINRP"/>
</dbReference>
<evidence type="ECO:0000313" key="3">
    <source>
        <dbReference type="Proteomes" id="UP000005632"/>
    </source>
</evidence>
<reference evidence="2 3" key="1">
    <citation type="submission" date="2011-11" db="EMBL/GenBank/DDBJ databases">
        <title>Complete sequence of Spirochaeta sp. grapes.</title>
        <authorList>
            <consortium name="US DOE Joint Genome Institute"/>
            <person name="Lucas S."/>
            <person name="Han J."/>
            <person name="Lapidus A."/>
            <person name="Cheng J.-F."/>
            <person name="Goodwin L."/>
            <person name="Pitluck S."/>
            <person name="Peters L."/>
            <person name="Ovchinnikova G."/>
            <person name="Munk A.C."/>
            <person name="Detter J.C."/>
            <person name="Han C."/>
            <person name="Tapia R."/>
            <person name="Land M."/>
            <person name="Hauser L."/>
            <person name="Kyrpides N."/>
            <person name="Ivanova N."/>
            <person name="Pagani I."/>
            <person name="Ritalahtilisa K."/>
            <person name="Loeffler F."/>
            <person name="Woyke T."/>
        </authorList>
    </citation>
    <scope>NUCLEOTIDE SEQUENCE [LARGE SCALE GENOMIC DNA]</scope>
    <source>
        <strain evidence="3">ATCC BAA-1885 / DSM 22778 / Grapes</strain>
    </source>
</reference>
<keyword evidence="1" id="KW-0472">Membrane</keyword>
<dbReference type="AlphaFoldDB" id="G8QQV9"/>
<protein>
    <submittedName>
        <fullName evidence="2">Cation/multidrug efflux pump</fullName>
    </submittedName>
</protein>
<dbReference type="GO" id="GO:0005886">
    <property type="term" value="C:plasma membrane"/>
    <property type="evidence" value="ECO:0007669"/>
    <property type="project" value="TreeGrafter"/>
</dbReference>
<dbReference type="SUPFAM" id="SSF82866">
    <property type="entry name" value="Multidrug efflux transporter AcrB transmembrane domain"/>
    <property type="match status" value="2"/>
</dbReference>
<dbReference type="EMBL" id="CP003155">
    <property type="protein sequence ID" value="AEV28740.1"/>
    <property type="molecule type" value="Genomic_DNA"/>
</dbReference>
<keyword evidence="1" id="KW-0812">Transmembrane</keyword>
<accession>G8QQV9</accession>